<feature type="transmembrane region" description="Helical" evidence="9">
    <location>
        <begin position="367"/>
        <end position="389"/>
    </location>
</feature>
<dbReference type="RefSeq" id="WP_103983884.1">
    <property type="nucleotide sequence ID" value="NZ_FNVS01000014.1"/>
</dbReference>
<dbReference type="Gene3D" id="3.40.190.10">
    <property type="entry name" value="Periplasmic binding protein-like II"/>
    <property type="match status" value="1"/>
</dbReference>
<keyword evidence="5 10" id="KW-0592">Phosphate transport</keyword>
<accession>A0A8G2F4Z5</accession>
<reference evidence="12 13" key="1">
    <citation type="submission" date="2016-10" db="EMBL/GenBank/DDBJ databases">
        <authorList>
            <person name="Varghese N."/>
            <person name="Submissions S."/>
        </authorList>
    </citation>
    <scope>NUCLEOTIDE SEQUENCE [LARGE SCALE GENOMIC DNA]</scope>
    <source>
        <strain evidence="12 13">DSM 29073</strain>
    </source>
</reference>
<keyword evidence="6 9" id="KW-0812">Transmembrane</keyword>
<dbReference type="EMBL" id="FNVS01000014">
    <property type="protein sequence ID" value="SEG09054.1"/>
    <property type="molecule type" value="Genomic_DNA"/>
</dbReference>
<dbReference type="InterPro" id="IPR011864">
    <property type="entry name" value="Phosphate_PstC"/>
</dbReference>
<keyword evidence="4 10" id="KW-1003">Cell membrane</keyword>
<proteinExistence type="inferred from homology"/>
<sequence>MRKFIEKLVEGGLLISGSISSLAILLIIVFLFKEAGGLFNSPVVEEGYVLALNKDNPVKHLSPEKIMDVFDAEITNWKELGGKDEDILVFRFSDLTNYYPEEELGDEFQYVPDKISELVNKEPGIIAFFPQQYLAKDFQGTVISGDKITPADFFAGTEWYPTSTPAPIFGLIPLLLGTLLVSIGAIIIALPFGLAVAIYLAEIANIKTRSFLKPVIELLAGIPSVVYGFFGLVVIVPLIQKILDLPVGETAFAGSVVLAIMALPTIITVAEDAMRTTPRAMKEASLALGATQWQTIYKVIIPYSISGITSAVVLGIGRAIGETMAVLMVTGNAAIIPTSFFEPVRTIPATIAAELGEAPAGGAHYEALFLLGAVLFIITLVLSITVEYISSKRKIK</sequence>
<feature type="domain" description="ABC transmembrane type-1" evidence="11">
    <location>
        <begin position="175"/>
        <end position="386"/>
    </location>
</feature>
<evidence type="ECO:0000256" key="7">
    <source>
        <dbReference type="ARBA" id="ARBA00022989"/>
    </source>
</evidence>
<dbReference type="NCBIfam" id="TIGR02138">
    <property type="entry name" value="phosphate_pstC"/>
    <property type="match status" value="1"/>
</dbReference>
<feature type="transmembrane region" description="Helical" evidence="9">
    <location>
        <begin position="295"/>
        <end position="320"/>
    </location>
</feature>
<dbReference type="Pfam" id="PF12849">
    <property type="entry name" value="PBP_like_2"/>
    <property type="match status" value="1"/>
</dbReference>
<evidence type="ECO:0000313" key="13">
    <source>
        <dbReference type="Proteomes" id="UP000236725"/>
    </source>
</evidence>
<keyword evidence="3 9" id="KW-0813">Transport</keyword>
<evidence type="ECO:0000256" key="4">
    <source>
        <dbReference type="ARBA" id="ARBA00022475"/>
    </source>
</evidence>
<dbReference type="PROSITE" id="PS50928">
    <property type="entry name" value="ABC_TM1"/>
    <property type="match status" value="1"/>
</dbReference>
<dbReference type="GO" id="GO:0005886">
    <property type="term" value="C:plasma membrane"/>
    <property type="evidence" value="ECO:0007669"/>
    <property type="project" value="UniProtKB-SubCell"/>
</dbReference>
<dbReference type="PANTHER" id="PTHR30425">
    <property type="entry name" value="PHOSPHATE TRANSPORT SYSTEM PERMEASE PROTEIN PST"/>
    <property type="match status" value="1"/>
</dbReference>
<evidence type="ECO:0000256" key="10">
    <source>
        <dbReference type="RuleBase" id="RU363054"/>
    </source>
</evidence>
<dbReference type="PANTHER" id="PTHR30425:SF1">
    <property type="entry name" value="PHOSPHATE TRANSPORT SYSTEM PERMEASE PROTEIN PSTC"/>
    <property type="match status" value="1"/>
</dbReference>
<evidence type="ECO:0000256" key="1">
    <source>
        <dbReference type="ARBA" id="ARBA00004651"/>
    </source>
</evidence>
<protein>
    <recommendedName>
        <fullName evidence="10">Phosphate transport system permease protein</fullName>
    </recommendedName>
</protein>
<evidence type="ECO:0000259" key="11">
    <source>
        <dbReference type="PROSITE" id="PS50928"/>
    </source>
</evidence>
<dbReference type="GO" id="GO:0005315">
    <property type="term" value="F:phosphate transmembrane transporter activity"/>
    <property type="evidence" value="ECO:0007669"/>
    <property type="project" value="InterPro"/>
</dbReference>
<dbReference type="InterPro" id="IPR035906">
    <property type="entry name" value="MetI-like_sf"/>
</dbReference>
<dbReference type="Proteomes" id="UP000236725">
    <property type="component" value="Unassembled WGS sequence"/>
</dbReference>
<dbReference type="InterPro" id="IPR000515">
    <property type="entry name" value="MetI-like"/>
</dbReference>
<evidence type="ECO:0000256" key="3">
    <source>
        <dbReference type="ARBA" id="ARBA00022448"/>
    </source>
</evidence>
<feature type="transmembrane region" description="Helical" evidence="9">
    <location>
        <begin position="168"/>
        <end position="197"/>
    </location>
</feature>
<evidence type="ECO:0000256" key="2">
    <source>
        <dbReference type="ARBA" id="ARBA00007069"/>
    </source>
</evidence>
<dbReference type="CDD" id="cd06261">
    <property type="entry name" value="TM_PBP2"/>
    <property type="match status" value="1"/>
</dbReference>
<comment type="similarity">
    <text evidence="2 10">Belongs to the binding-protein-dependent transport system permease family. CysTW subfamily.</text>
</comment>
<comment type="subcellular location">
    <subcellularLocation>
        <location evidence="1 9">Cell membrane</location>
        <topology evidence="1 9">Multi-pass membrane protein</topology>
    </subcellularLocation>
</comment>
<dbReference type="AlphaFoldDB" id="A0A8G2F4Z5"/>
<evidence type="ECO:0000313" key="12">
    <source>
        <dbReference type="EMBL" id="SEG09054.1"/>
    </source>
</evidence>
<dbReference type="InterPro" id="IPR051124">
    <property type="entry name" value="Phosphate_Transport_Permease"/>
</dbReference>
<dbReference type="SUPFAM" id="SSF161098">
    <property type="entry name" value="MetI-like"/>
    <property type="match status" value="1"/>
</dbReference>
<keyword evidence="8 9" id="KW-0472">Membrane</keyword>
<feature type="transmembrane region" description="Helical" evidence="9">
    <location>
        <begin position="251"/>
        <end position="274"/>
    </location>
</feature>
<feature type="transmembrane region" description="Helical" evidence="9">
    <location>
        <begin position="12"/>
        <end position="32"/>
    </location>
</feature>
<comment type="caution">
    <text evidence="12">The sequence shown here is derived from an EMBL/GenBank/DDBJ whole genome shotgun (WGS) entry which is preliminary data.</text>
</comment>
<evidence type="ECO:0000256" key="6">
    <source>
        <dbReference type="ARBA" id="ARBA00022692"/>
    </source>
</evidence>
<dbReference type="GO" id="GO:0006817">
    <property type="term" value="P:phosphate ion transport"/>
    <property type="evidence" value="ECO:0007669"/>
    <property type="project" value="UniProtKB-KW"/>
</dbReference>
<evidence type="ECO:0000256" key="5">
    <source>
        <dbReference type="ARBA" id="ARBA00022592"/>
    </source>
</evidence>
<dbReference type="InterPro" id="IPR024370">
    <property type="entry name" value="PBP_domain"/>
</dbReference>
<dbReference type="Pfam" id="PF00528">
    <property type="entry name" value="BPD_transp_1"/>
    <property type="match status" value="1"/>
</dbReference>
<keyword evidence="13" id="KW-1185">Reference proteome</keyword>
<name>A0A8G2F4Z5_9BACT</name>
<dbReference type="Gene3D" id="1.10.3720.10">
    <property type="entry name" value="MetI-like"/>
    <property type="match status" value="1"/>
</dbReference>
<comment type="function">
    <text evidence="10">Part of the binding-protein-dependent transport system for phosphate; probably responsible for the translocation of the substrate across the membrane.</text>
</comment>
<dbReference type="SUPFAM" id="SSF53850">
    <property type="entry name" value="Periplasmic binding protein-like II"/>
    <property type="match status" value="1"/>
</dbReference>
<keyword evidence="7 9" id="KW-1133">Transmembrane helix</keyword>
<evidence type="ECO:0000256" key="8">
    <source>
        <dbReference type="ARBA" id="ARBA00023136"/>
    </source>
</evidence>
<evidence type="ECO:0000256" key="9">
    <source>
        <dbReference type="RuleBase" id="RU363032"/>
    </source>
</evidence>
<feature type="transmembrane region" description="Helical" evidence="9">
    <location>
        <begin position="218"/>
        <end position="239"/>
    </location>
</feature>
<organism evidence="12 13">
    <name type="scientific">Parabacteroides chinchillae</name>
    <dbReference type="NCBI Taxonomy" id="871327"/>
    <lineage>
        <taxon>Bacteria</taxon>
        <taxon>Pseudomonadati</taxon>
        <taxon>Bacteroidota</taxon>
        <taxon>Bacteroidia</taxon>
        <taxon>Bacteroidales</taxon>
        <taxon>Tannerellaceae</taxon>
        <taxon>Parabacteroides</taxon>
    </lineage>
</organism>
<gene>
    <name evidence="12" type="ORF">SAMN05444001_114103</name>
</gene>